<gene>
    <name evidence="4" type="ORF">BEL05_09990</name>
    <name evidence="3" type="ORF">TUM3794_36020</name>
</gene>
<dbReference type="CDD" id="cd01012">
    <property type="entry name" value="YcaC_related"/>
    <property type="match status" value="1"/>
</dbReference>
<reference evidence="4 5" key="1">
    <citation type="submission" date="2016-07" db="EMBL/GenBank/DDBJ databases">
        <title>Whole-genome of two Shewanella species isolated from a digestive organ of sea cucumber Apostichopus japonicus Selenka 1867.</title>
        <authorList>
            <person name="Hong H.-H."/>
            <person name="Choi H."/>
            <person name="Cheon S."/>
            <person name="Oh J.-S."/>
            <person name="Lee H.-G."/>
            <person name="Park C."/>
        </authorList>
    </citation>
    <scope>NUCLEOTIDE SEQUENCE [LARGE SCALE GENOMIC DNA]</scope>
    <source>
        <strain evidence="4 5">CSB03KR</strain>
    </source>
</reference>
<dbReference type="RefSeq" id="WP_028762412.1">
    <property type="nucleotide sequence ID" value="NZ_BPEU01000033.1"/>
</dbReference>
<dbReference type="InterPro" id="IPR036380">
    <property type="entry name" value="Isochorismatase-like_sf"/>
</dbReference>
<proteinExistence type="predicted"/>
<dbReference type="InterPro" id="IPR050993">
    <property type="entry name" value="Isochorismatase_domain"/>
</dbReference>
<accession>A0A1E5IQ22</accession>
<dbReference type="OrthoDB" id="9796958at2"/>
<evidence type="ECO:0000313" key="5">
    <source>
        <dbReference type="Proteomes" id="UP000095230"/>
    </source>
</evidence>
<evidence type="ECO:0000259" key="2">
    <source>
        <dbReference type="Pfam" id="PF00857"/>
    </source>
</evidence>
<dbReference type="PANTHER" id="PTHR14119:SF3">
    <property type="entry name" value="ISOCHORISMATASE DOMAIN-CONTAINING PROTEIN 2"/>
    <property type="match status" value="1"/>
</dbReference>
<dbReference type="Pfam" id="PF00857">
    <property type="entry name" value="Isochorismatase"/>
    <property type="match status" value="1"/>
</dbReference>
<dbReference type="InterPro" id="IPR000868">
    <property type="entry name" value="Isochorismatase-like_dom"/>
</dbReference>
<evidence type="ECO:0000256" key="1">
    <source>
        <dbReference type="SAM" id="Coils"/>
    </source>
</evidence>
<evidence type="ECO:0000313" key="3">
    <source>
        <dbReference type="EMBL" id="GIU45522.1"/>
    </source>
</evidence>
<reference evidence="3 6" key="2">
    <citation type="submission" date="2021-05" db="EMBL/GenBank/DDBJ databases">
        <title>Molecular characterization for Shewanella algae harboring chromosomal blaOXA-55-like strains isolated from clinical and environment sample.</title>
        <authorList>
            <person name="Ohama Y."/>
            <person name="Aoki K."/>
            <person name="Harada S."/>
            <person name="Moriya K."/>
            <person name="Ishii Y."/>
            <person name="Tateda K."/>
        </authorList>
    </citation>
    <scope>NUCLEOTIDE SEQUENCE [LARGE SCALE GENOMIC DNA]</scope>
    <source>
        <strain evidence="3 6">MBTL60-118</strain>
    </source>
</reference>
<dbReference type="PANTHER" id="PTHR14119">
    <property type="entry name" value="HYDROLASE"/>
    <property type="match status" value="1"/>
</dbReference>
<organism evidence="4 5">
    <name type="scientific">Shewanella colwelliana</name>
    <name type="common">Alteromonas colwelliana</name>
    <dbReference type="NCBI Taxonomy" id="23"/>
    <lineage>
        <taxon>Bacteria</taxon>
        <taxon>Pseudomonadati</taxon>
        <taxon>Pseudomonadota</taxon>
        <taxon>Gammaproteobacteria</taxon>
        <taxon>Alteromonadales</taxon>
        <taxon>Shewanellaceae</taxon>
        <taxon>Shewanella</taxon>
    </lineage>
</organism>
<feature type="domain" description="Isochorismatase-like" evidence="2">
    <location>
        <begin position="7"/>
        <end position="156"/>
    </location>
</feature>
<dbReference type="Proteomes" id="UP000773469">
    <property type="component" value="Unassembled WGS sequence"/>
</dbReference>
<feature type="coiled-coil region" evidence="1">
    <location>
        <begin position="11"/>
        <end position="38"/>
    </location>
</feature>
<evidence type="ECO:0000313" key="6">
    <source>
        <dbReference type="Proteomes" id="UP000773469"/>
    </source>
</evidence>
<dbReference type="Gene3D" id="3.40.50.850">
    <property type="entry name" value="Isochorismatase-like"/>
    <property type="match status" value="1"/>
</dbReference>
<keyword evidence="4" id="KW-0378">Hydrolase</keyword>
<dbReference type="EMBL" id="BPEU01000033">
    <property type="protein sequence ID" value="GIU45522.1"/>
    <property type="molecule type" value="Genomic_DNA"/>
</dbReference>
<evidence type="ECO:0000313" key="4">
    <source>
        <dbReference type="EMBL" id="OEG72605.1"/>
    </source>
</evidence>
<name>A0A1E5IQ22_SHECO</name>
<dbReference type="STRING" id="23.BEL05_09990"/>
<dbReference type="Proteomes" id="UP000095230">
    <property type="component" value="Unassembled WGS sequence"/>
</dbReference>
<comment type="caution">
    <text evidence="4">The sequence shown here is derived from an EMBL/GenBank/DDBJ whole genome shotgun (WGS) entry which is preliminary data.</text>
</comment>
<dbReference type="SUPFAM" id="SSF52499">
    <property type="entry name" value="Isochorismatase-like hydrolases"/>
    <property type="match status" value="1"/>
</dbReference>
<sequence length="180" mass="20050">MLNPQESVLIIVDVQGKLAKMMRNAQALEDNISTLIEAATLFNIPILWLEQLPDKLGATSDKLREQLVAAHQPIAKAHFSAWHAPEFRAALTATARNNVLLAGIETHICVYQTCRDLLSNQYQVHVIADAVSSRTAENRSLGIEMMLQHGALLNNTESLLFELQQEAKGERFKALLKLIK</sequence>
<keyword evidence="1" id="KW-0175">Coiled coil</keyword>
<protein>
    <submittedName>
        <fullName evidence="4">Hydrolase</fullName>
    </submittedName>
</protein>
<dbReference type="GO" id="GO:0016787">
    <property type="term" value="F:hydrolase activity"/>
    <property type="evidence" value="ECO:0007669"/>
    <property type="project" value="UniProtKB-KW"/>
</dbReference>
<dbReference type="AlphaFoldDB" id="A0A1E5IQ22"/>
<dbReference type="EMBL" id="MCBT01000046">
    <property type="protein sequence ID" value="OEG72605.1"/>
    <property type="molecule type" value="Genomic_DNA"/>
</dbReference>
<keyword evidence="6" id="KW-1185">Reference proteome</keyword>